<keyword evidence="2 7" id="KW-0813">Transport</keyword>
<reference evidence="10 11" key="1">
    <citation type="submission" date="2020-07" db="EMBL/GenBank/DDBJ databases">
        <title>Sequencing the genomes of 1000 actinobacteria strains.</title>
        <authorList>
            <person name="Klenk H.-P."/>
        </authorList>
    </citation>
    <scope>NUCLEOTIDE SEQUENCE [LARGE SCALE GENOMIC DNA]</scope>
    <source>
        <strain evidence="10 11">DSM 24482</strain>
    </source>
</reference>
<dbReference type="GO" id="GO:0005886">
    <property type="term" value="C:plasma membrane"/>
    <property type="evidence" value="ECO:0007669"/>
    <property type="project" value="UniProtKB-SubCell"/>
</dbReference>
<accession>A0A7Y9FDL9</accession>
<evidence type="ECO:0000313" key="10">
    <source>
        <dbReference type="EMBL" id="NYD85259.1"/>
    </source>
</evidence>
<keyword evidence="6 7" id="KW-0472">Membrane</keyword>
<evidence type="ECO:0000256" key="2">
    <source>
        <dbReference type="ARBA" id="ARBA00022448"/>
    </source>
</evidence>
<dbReference type="PANTHER" id="PTHR43744">
    <property type="entry name" value="ABC TRANSPORTER PERMEASE PROTEIN MG189-RELATED-RELATED"/>
    <property type="match status" value="1"/>
</dbReference>
<dbReference type="InterPro" id="IPR000515">
    <property type="entry name" value="MetI-like"/>
</dbReference>
<feature type="transmembrane region" description="Helical" evidence="7">
    <location>
        <begin position="164"/>
        <end position="185"/>
    </location>
</feature>
<evidence type="ECO:0000313" key="9">
    <source>
        <dbReference type="EMBL" id="GIG33304.1"/>
    </source>
</evidence>
<evidence type="ECO:0000256" key="7">
    <source>
        <dbReference type="RuleBase" id="RU363032"/>
    </source>
</evidence>
<protein>
    <submittedName>
        <fullName evidence="10">Cellobiose transport system permease protein</fullName>
    </submittedName>
    <submittedName>
        <fullName evidence="9">Sugar ABC transporter permease</fullName>
    </submittedName>
</protein>
<keyword evidence="5 7" id="KW-1133">Transmembrane helix</keyword>
<evidence type="ECO:0000256" key="6">
    <source>
        <dbReference type="ARBA" id="ARBA00023136"/>
    </source>
</evidence>
<keyword evidence="3" id="KW-1003">Cell membrane</keyword>
<feature type="transmembrane region" description="Helical" evidence="7">
    <location>
        <begin position="37"/>
        <end position="58"/>
    </location>
</feature>
<reference evidence="9 12" key="2">
    <citation type="submission" date="2021-01" db="EMBL/GenBank/DDBJ databases">
        <title>Whole genome shotgun sequence of Cellulomonas oligotrophica NBRC 109435.</title>
        <authorList>
            <person name="Komaki H."/>
            <person name="Tamura T."/>
        </authorList>
    </citation>
    <scope>NUCLEOTIDE SEQUENCE [LARGE SCALE GENOMIC DNA]</scope>
    <source>
        <strain evidence="9 12">NBRC 109435</strain>
    </source>
</reference>
<dbReference type="RefSeq" id="WP_140458519.1">
    <property type="nucleotide sequence ID" value="NZ_BAABFI010000005.1"/>
</dbReference>
<dbReference type="Gene3D" id="1.10.3720.10">
    <property type="entry name" value="MetI-like"/>
    <property type="match status" value="1"/>
</dbReference>
<evidence type="ECO:0000256" key="4">
    <source>
        <dbReference type="ARBA" id="ARBA00022692"/>
    </source>
</evidence>
<feature type="transmembrane region" description="Helical" evidence="7">
    <location>
        <begin position="268"/>
        <end position="289"/>
    </location>
</feature>
<sequence length="304" mass="32500">MSAPSLPYVRQTAGAGAARAAARRRGSGHGSERRPGWVTYLLLTLALAVFVLPIYYAFLLASSDAQTIAQNPIPGLLPEGNFLANVERVLESDIGFWKALTNSVIVATVTAASTVLFSTLAGFSFSKLRFRGRKGLLLFVIATTAVPTQLGIIPLFIVMSQLGWIGQLQAVIVPGLVTAFGVFWMTQYLESALPYELIEAARVDGASMIRTFWSVALPAARPAAVMLGLFTFVASWTNFFWPFIVLGSTNPTLPVALQLLQASYFKDMSLIMAGVVLSTIPLLVLFAVAGRQLVAGIMAGAVKG</sequence>
<dbReference type="PANTHER" id="PTHR43744:SF12">
    <property type="entry name" value="ABC TRANSPORTER PERMEASE PROTEIN MG189-RELATED"/>
    <property type="match status" value="1"/>
</dbReference>
<evidence type="ECO:0000313" key="11">
    <source>
        <dbReference type="Proteomes" id="UP000577956"/>
    </source>
</evidence>
<comment type="similarity">
    <text evidence="7">Belongs to the binding-protein-dependent transport system permease family.</text>
</comment>
<proteinExistence type="inferred from homology"/>
<dbReference type="AlphaFoldDB" id="A0A7Y9FDL9"/>
<feature type="transmembrane region" description="Helical" evidence="7">
    <location>
        <begin position="135"/>
        <end position="158"/>
    </location>
</feature>
<feature type="domain" description="ABC transmembrane type-1" evidence="8">
    <location>
        <begin position="100"/>
        <end position="289"/>
    </location>
</feature>
<gene>
    <name evidence="9" type="primary">cebG</name>
    <name evidence="10" type="ORF">BKA21_000808</name>
    <name evidence="9" type="ORF">Col01nite_24630</name>
</gene>
<name>A0A7Y9FDL9_9CELL</name>
<comment type="subcellular location">
    <subcellularLocation>
        <location evidence="1 7">Cell membrane</location>
        <topology evidence="1 7">Multi-pass membrane protein</topology>
    </subcellularLocation>
</comment>
<evidence type="ECO:0000313" key="12">
    <source>
        <dbReference type="Proteomes" id="UP000618382"/>
    </source>
</evidence>
<dbReference type="Proteomes" id="UP000618382">
    <property type="component" value="Unassembled WGS sequence"/>
</dbReference>
<keyword evidence="12" id="KW-1185">Reference proteome</keyword>
<dbReference type="EMBL" id="JACCBK010000001">
    <property type="protein sequence ID" value="NYD85259.1"/>
    <property type="molecule type" value="Genomic_DNA"/>
</dbReference>
<dbReference type="Pfam" id="PF00528">
    <property type="entry name" value="BPD_transp_1"/>
    <property type="match status" value="1"/>
</dbReference>
<dbReference type="Proteomes" id="UP000577956">
    <property type="component" value="Unassembled WGS sequence"/>
</dbReference>
<feature type="transmembrane region" description="Helical" evidence="7">
    <location>
        <begin position="223"/>
        <end position="248"/>
    </location>
</feature>
<evidence type="ECO:0000256" key="1">
    <source>
        <dbReference type="ARBA" id="ARBA00004651"/>
    </source>
</evidence>
<organism evidence="10 11">
    <name type="scientific">Cellulomonas oligotrophica</name>
    <dbReference type="NCBI Taxonomy" id="931536"/>
    <lineage>
        <taxon>Bacteria</taxon>
        <taxon>Bacillati</taxon>
        <taxon>Actinomycetota</taxon>
        <taxon>Actinomycetes</taxon>
        <taxon>Micrococcales</taxon>
        <taxon>Cellulomonadaceae</taxon>
        <taxon>Cellulomonas</taxon>
    </lineage>
</organism>
<evidence type="ECO:0000259" key="8">
    <source>
        <dbReference type="PROSITE" id="PS50928"/>
    </source>
</evidence>
<feature type="transmembrane region" description="Helical" evidence="7">
    <location>
        <begin position="104"/>
        <end position="123"/>
    </location>
</feature>
<dbReference type="GO" id="GO:0055085">
    <property type="term" value="P:transmembrane transport"/>
    <property type="evidence" value="ECO:0007669"/>
    <property type="project" value="InterPro"/>
</dbReference>
<keyword evidence="4 7" id="KW-0812">Transmembrane</keyword>
<dbReference type="PROSITE" id="PS50928">
    <property type="entry name" value="ABC_TM1"/>
    <property type="match status" value="1"/>
</dbReference>
<dbReference type="InterPro" id="IPR035906">
    <property type="entry name" value="MetI-like_sf"/>
</dbReference>
<dbReference type="EMBL" id="BONN01000006">
    <property type="protein sequence ID" value="GIG33304.1"/>
    <property type="molecule type" value="Genomic_DNA"/>
</dbReference>
<dbReference type="SUPFAM" id="SSF161098">
    <property type="entry name" value="MetI-like"/>
    <property type="match status" value="1"/>
</dbReference>
<evidence type="ECO:0000256" key="5">
    <source>
        <dbReference type="ARBA" id="ARBA00022989"/>
    </source>
</evidence>
<evidence type="ECO:0000256" key="3">
    <source>
        <dbReference type="ARBA" id="ARBA00022475"/>
    </source>
</evidence>
<comment type="caution">
    <text evidence="10">The sequence shown here is derived from an EMBL/GenBank/DDBJ whole genome shotgun (WGS) entry which is preliminary data.</text>
</comment>
<dbReference type="CDD" id="cd06261">
    <property type="entry name" value="TM_PBP2"/>
    <property type="match status" value="1"/>
</dbReference>